<dbReference type="PANTHER" id="PTHR43173:SF19">
    <property type="entry name" value="AARF DOMAIN-CONTAINING PROTEIN KINASE 1"/>
    <property type="match status" value="1"/>
</dbReference>
<dbReference type="CDD" id="cd13969">
    <property type="entry name" value="ADCK1-like"/>
    <property type="match status" value="1"/>
</dbReference>
<sequence>MGIALSQRGLRLAACNAWRSAPLAALSRPTTAAQLLRLRLGPERGRASIVGAASAWTRSLSHSATWATPVPPTTTDPTAAGQAPPPPPGKGQTTKPKPPAGRGVRRLGYLAVGLTIGYLLYEFNTTFRYSVIALIRYSRLMKAVVLDVWDYKTTFAREDRAQAAADGDLSPEERARLRSERKACHSRSAQRIYEALRKNSGIYVKLGQHLGAVHVLPKEWTQAMIPLQDQCFPTPVEDVDAMLRKDLGMGIDDLFIDFEPNPIGVASLAQVHRAVDRRSGRPVAVKVQHAALEEFAAVDLAAVNVAIRFVKHVFPDFEFDWLADEMNEMQPLEMNFRHEAANSLRCRHDFQHLTGKTSMYLPEVLWAEQRCLVMEYIDGSRVDDLAYLKKHKIDRNQVSQELARIFSQMVYINGFFHADPHHGNLLIRPKAQNSSSPFNFDLCLLDHGQYVAIPSDLRVNYAHFWLSLMTPVSEKTIRERKKYARLVGNIEEDMYPYLESAITGRISMDMDEEETPNSLLDEQQPLSRHQKKLQKAILDREGVVADIFELLRTIPRRLLMILKLSDLQRALDNSLATTHGPNRIYLILGQYCAQAIWQSDRENLSDDYHKHGLSLHLFTGFARSWLSYMYYSTMFGTAELGMDIKARLTKVGLWFRGLAKGGFATASQEMAGLGATA</sequence>
<proteinExistence type="inferred from homology"/>
<evidence type="ECO:0000256" key="1">
    <source>
        <dbReference type="ARBA" id="ARBA00009670"/>
    </source>
</evidence>
<dbReference type="SUPFAM" id="SSF56112">
    <property type="entry name" value="Protein kinase-like (PK-like)"/>
    <property type="match status" value="1"/>
</dbReference>
<evidence type="ECO:0000259" key="3">
    <source>
        <dbReference type="Pfam" id="PF03109"/>
    </source>
</evidence>
<dbReference type="InterPro" id="IPR004147">
    <property type="entry name" value="ABC1_dom"/>
</dbReference>
<dbReference type="GO" id="GO:0007005">
    <property type="term" value="P:mitochondrion organization"/>
    <property type="evidence" value="ECO:0007669"/>
    <property type="project" value="TreeGrafter"/>
</dbReference>
<name>A0AAF0XZG4_9TREE</name>
<feature type="region of interest" description="Disordered" evidence="2">
    <location>
        <begin position="65"/>
        <end position="102"/>
    </location>
</feature>
<dbReference type="Pfam" id="PF03109">
    <property type="entry name" value="ABC1"/>
    <property type="match status" value="1"/>
</dbReference>
<keyword evidence="5" id="KW-1185">Reference proteome</keyword>
<dbReference type="InterPro" id="IPR011009">
    <property type="entry name" value="Kinase-like_dom_sf"/>
</dbReference>
<dbReference type="GO" id="GO:0055088">
    <property type="term" value="P:lipid homeostasis"/>
    <property type="evidence" value="ECO:0007669"/>
    <property type="project" value="TreeGrafter"/>
</dbReference>
<reference evidence="4" key="1">
    <citation type="submission" date="2023-10" db="EMBL/GenBank/DDBJ databases">
        <authorList>
            <person name="Noh H."/>
        </authorList>
    </citation>
    <scope>NUCLEOTIDE SEQUENCE</scope>
    <source>
        <strain evidence="4">DUCC4014</strain>
    </source>
</reference>
<accession>A0AAF0XZG4</accession>
<dbReference type="InterPro" id="IPR051130">
    <property type="entry name" value="Mito_struct-func_regulator"/>
</dbReference>
<dbReference type="RefSeq" id="XP_062623000.1">
    <property type="nucleotide sequence ID" value="XM_062767016.1"/>
</dbReference>
<dbReference type="Gene3D" id="1.10.510.10">
    <property type="entry name" value="Transferase(Phosphotransferase) domain 1"/>
    <property type="match status" value="1"/>
</dbReference>
<dbReference type="InterPro" id="IPR045307">
    <property type="entry name" value="ADCK1_dom"/>
</dbReference>
<evidence type="ECO:0000313" key="5">
    <source>
        <dbReference type="Proteomes" id="UP000827549"/>
    </source>
</evidence>
<protein>
    <submittedName>
        <fullName evidence="4">ABC1 family protein MCP2</fullName>
    </submittedName>
</protein>
<evidence type="ECO:0000313" key="4">
    <source>
        <dbReference type="EMBL" id="WOO76968.1"/>
    </source>
</evidence>
<dbReference type="PANTHER" id="PTHR43173">
    <property type="entry name" value="ABC1 FAMILY PROTEIN"/>
    <property type="match status" value="1"/>
</dbReference>
<dbReference type="EMBL" id="CP086714">
    <property type="protein sequence ID" value="WOO76968.1"/>
    <property type="molecule type" value="Genomic_DNA"/>
</dbReference>
<evidence type="ECO:0000256" key="2">
    <source>
        <dbReference type="SAM" id="MobiDB-lite"/>
    </source>
</evidence>
<organism evidence="4 5">
    <name type="scientific">Vanrija pseudolonga</name>
    <dbReference type="NCBI Taxonomy" id="143232"/>
    <lineage>
        <taxon>Eukaryota</taxon>
        <taxon>Fungi</taxon>
        <taxon>Dikarya</taxon>
        <taxon>Basidiomycota</taxon>
        <taxon>Agaricomycotina</taxon>
        <taxon>Tremellomycetes</taxon>
        <taxon>Trichosporonales</taxon>
        <taxon>Trichosporonaceae</taxon>
        <taxon>Vanrija</taxon>
    </lineage>
</organism>
<dbReference type="GO" id="GO:0005743">
    <property type="term" value="C:mitochondrial inner membrane"/>
    <property type="evidence" value="ECO:0007669"/>
    <property type="project" value="TreeGrafter"/>
</dbReference>
<comment type="similarity">
    <text evidence="1">Belongs to the protein kinase superfamily. ADCK protein kinase family.</text>
</comment>
<dbReference type="Proteomes" id="UP000827549">
    <property type="component" value="Chromosome 1"/>
</dbReference>
<dbReference type="GeneID" id="87803832"/>
<dbReference type="AlphaFoldDB" id="A0AAF0XZG4"/>
<feature type="domain" description="ABC1 atypical kinase-like" evidence="3">
    <location>
        <begin position="227"/>
        <end position="470"/>
    </location>
</feature>
<gene>
    <name evidence="4" type="primary">SPBC15C4.02</name>
    <name evidence="4" type="ORF">LOC62_01G000574</name>
</gene>